<feature type="compositionally biased region" description="Basic and acidic residues" evidence="1">
    <location>
        <begin position="104"/>
        <end position="114"/>
    </location>
</feature>
<evidence type="ECO:0000313" key="4">
    <source>
        <dbReference type="Proteomes" id="UP001222325"/>
    </source>
</evidence>
<dbReference type="EMBL" id="JARJCN010000008">
    <property type="protein sequence ID" value="KAJ7098577.1"/>
    <property type="molecule type" value="Genomic_DNA"/>
</dbReference>
<evidence type="ECO:0000256" key="1">
    <source>
        <dbReference type="SAM" id="MobiDB-lite"/>
    </source>
</evidence>
<feature type="compositionally biased region" description="Low complexity" evidence="1">
    <location>
        <begin position="405"/>
        <end position="416"/>
    </location>
</feature>
<dbReference type="Proteomes" id="UP001222325">
    <property type="component" value="Unassembled WGS sequence"/>
</dbReference>
<gene>
    <name evidence="3" type="ORF">B0H15DRAFT_945093</name>
</gene>
<reference evidence="3" key="1">
    <citation type="submission" date="2023-03" db="EMBL/GenBank/DDBJ databases">
        <title>Massive genome expansion in bonnet fungi (Mycena s.s.) driven by repeated elements and novel gene families across ecological guilds.</title>
        <authorList>
            <consortium name="Lawrence Berkeley National Laboratory"/>
            <person name="Harder C.B."/>
            <person name="Miyauchi S."/>
            <person name="Viragh M."/>
            <person name="Kuo A."/>
            <person name="Thoen E."/>
            <person name="Andreopoulos B."/>
            <person name="Lu D."/>
            <person name="Skrede I."/>
            <person name="Drula E."/>
            <person name="Henrissat B."/>
            <person name="Morin E."/>
            <person name="Kohler A."/>
            <person name="Barry K."/>
            <person name="LaButti K."/>
            <person name="Morin E."/>
            <person name="Salamov A."/>
            <person name="Lipzen A."/>
            <person name="Mereny Z."/>
            <person name="Hegedus B."/>
            <person name="Baldrian P."/>
            <person name="Stursova M."/>
            <person name="Weitz H."/>
            <person name="Taylor A."/>
            <person name="Grigoriev I.V."/>
            <person name="Nagy L.G."/>
            <person name="Martin F."/>
            <person name="Kauserud H."/>
        </authorList>
    </citation>
    <scope>NUCLEOTIDE SEQUENCE</scope>
    <source>
        <strain evidence="3">CBHHK173m</strain>
    </source>
</reference>
<sequence>MRCPLQLSKRVLFLGYIALCNIIVGSALPRQRVPVNARAHPPRAHLLPPPAPALHTRRQRRFSAARVARRIKSPLHADRARPQLASRLTRALPRRPRPLPRPRIHPDAATHDPAAHASSPATSLRVASAPLVFAATSGSAHASLRCPVSSRRRSCATPRRQLRRLLVPHRAATPPRPYSRASPPLRRPLGPAAAALSGPSRVPRRARRDSTRPPPRAPMPRKPTAPASATLRVAASARAQTQLPRRPVPIALPPRTQPPWSVQRRAQSSCCANGRLAQRRRERPTSTGLGVAAPTQAAQRTSRSARLVHTSPQNRVPGPRAVYGATQRARPPLRSCPATRRVGLPAPRARPPARRFCGSRAGHEARGTADPASRDGLDARGVRTNAGGAPTQRRGAPRLERAMYPAGSRAASPPSAFHARRRRELQSAADSKTWAPLVPRRLSVDAARRVTDARWAPRFAPSRGGAAAPRESAPLFARGAGRAAAA</sequence>
<feature type="compositionally biased region" description="Basic and acidic residues" evidence="1">
    <location>
        <begin position="361"/>
        <end position="381"/>
    </location>
</feature>
<keyword evidence="2" id="KW-0472">Membrane</keyword>
<feature type="transmembrane region" description="Helical" evidence="2">
    <location>
        <begin position="12"/>
        <end position="29"/>
    </location>
</feature>
<keyword evidence="2" id="KW-1133">Transmembrane helix</keyword>
<proteinExistence type="predicted"/>
<feature type="compositionally biased region" description="Low complexity" evidence="1">
    <location>
        <begin position="170"/>
        <end position="201"/>
    </location>
</feature>
<feature type="compositionally biased region" description="Basic residues" evidence="1">
    <location>
        <begin position="92"/>
        <end position="103"/>
    </location>
</feature>
<feature type="region of interest" description="Disordered" evidence="1">
    <location>
        <begin position="459"/>
        <end position="486"/>
    </location>
</feature>
<protein>
    <submittedName>
        <fullName evidence="3">Uncharacterized protein</fullName>
    </submittedName>
</protein>
<feature type="compositionally biased region" description="Low complexity" evidence="1">
    <location>
        <begin position="477"/>
        <end position="486"/>
    </location>
</feature>
<feature type="region of interest" description="Disordered" evidence="1">
    <location>
        <begin position="137"/>
        <end position="431"/>
    </location>
</feature>
<dbReference type="AlphaFoldDB" id="A0AAD6UD30"/>
<feature type="compositionally biased region" description="Polar residues" evidence="1">
    <location>
        <begin position="258"/>
        <end position="271"/>
    </location>
</feature>
<keyword evidence="2" id="KW-0812">Transmembrane</keyword>
<feature type="compositionally biased region" description="Polar residues" evidence="1">
    <location>
        <begin position="296"/>
        <end position="314"/>
    </location>
</feature>
<evidence type="ECO:0000313" key="3">
    <source>
        <dbReference type="EMBL" id="KAJ7098577.1"/>
    </source>
</evidence>
<comment type="caution">
    <text evidence="3">The sequence shown here is derived from an EMBL/GenBank/DDBJ whole genome shotgun (WGS) entry which is preliminary data.</text>
</comment>
<name>A0AAD6UD30_9AGAR</name>
<feature type="compositionally biased region" description="Basic residues" evidence="1">
    <location>
        <begin position="150"/>
        <end position="167"/>
    </location>
</feature>
<accession>A0AAD6UD30</accession>
<feature type="compositionally biased region" description="Pro residues" evidence="1">
    <location>
        <begin position="212"/>
        <end position="223"/>
    </location>
</feature>
<organism evidence="3 4">
    <name type="scientific">Mycena belliarum</name>
    <dbReference type="NCBI Taxonomy" id="1033014"/>
    <lineage>
        <taxon>Eukaryota</taxon>
        <taxon>Fungi</taxon>
        <taxon>Dikarya</taxon>
        <taxon>Basidiomycota</taxon>
        <taxon>Agaricomycotina</taxon>
        <taxon>Agaricomycetes</taxon>
        <taxon>Agaricomycetidae</taxon>
        <taxon>Agaricales</taxon>
        <taxon>Marasmiineae</taxon>
        <taxon>Mycenaceae</taxon>
        <taxon>Mycena</taxon>
    </lineage>
</organism>
<evidence type="ECO:0000256" key="2">
    <source>
        <dbReference type="SAM" id="Phobius"/>
    </source>
</evidence>
<feature type="region of interest" description="Disordered" evidence="1">
    <location>
        <begin position="81"/>
        <end position="122"/>
    </location>
</feature>
<feature type="compositionally biased region" description="Pro residues" evidence="1">
    <location>
        <begin position="246"/>
        <end position="257"/>
    </location>
</feature>
<keyword evidence="4" id="KW-1185">Reference proteome</keyword>